<evidence type="ECO:0000256" key="1">
    <source>
        <dbReference type="SAM" id="MobiDB-lite"/>
    </source>
</evidence>
<reference evidence="2 3" key="2">
    <citation type="submission" date="2013-04" db="EMBL/GenBank/DDBJ databases">
        <authorList>
            <person name="Fiebig A."/>
            <person name="Pradella S."/>
            <person name="Wagner-Doebler I."/>
        </authorList>
    </citation>
    <scope>NUCLEOTIDE SEQUENCE [LARGE SCALE GENOMIC DNA]</scope>
    <source>
        <strain evidence="3">DSM 17067 / NCIMB 14079 / DFL-11</strain>
    </source>
</reference>
<dbReference type="RefSeq" id="WP_081450471.1">
    <property type="nucleotide sequence ID" value="NZ_CM011002.1"/>
</dbReference>
<protein>
    <recommendedName>
        <fullName evidence="4">N-acetyltransferase domain-containing protein</fullName>
    </recommendedName>
</protein>
<evidence type="ECO:0008006" key="4">
    <source>
        <dbReference type="Google" id="ProtNLM"/>
    </source>
</evidence>
<proteinExistence type="predicted"/>
<evidence type="ECO:0000313" key="2">
    <source>
        <dbReference type="EMBL" id="EEE46097.2"/>
    </source>
</evidence>
<comment type="caution">
    <text evidence="2">The sequence shown here is derived from an EMBL/GenBank/DDBJ whole genome shotgun (WGS) entry which is preliminary data.</text>
</comment>
<dbReference type="EMBL" id="ACCU02000001">
    <property type="protein sequence ID" value="EEE46097.2"/>
    <property type="molecule type" value="Genomic_DNA"/>
</dbReference>
<reference evidence="2 3" key="1">
    <citation type="submission" date="2008-01" db="EMBL/GenBank/DDBJ databases">
        <authorList>
            <person name="Wagner-Dobler I."/>
            <person name="Ferriera S."/>
            <person name="Johnson J."/>
            <person name="Kravitz S."/>
            <person name="Beeson K."/>
            <person name="Sutton G."/>
            <person name="Rogers Y.-H."/>
            <person name="Friedman R."/>
            <person name="Frazier M."/>
            <person name="Venter J.C."/>
        </authorList>
    </citation>
    <scope>NUCLEOTIDE SEQUENCE [LARGE SCALE GENOMIC DNA]</scope>
    <source>
        <strain evidence="3">DSM 17067 / NCIMB 14079 / DFL-11</strain>
    </source>
</reference>
<feature type="region of interest" description="Disordered" evidence="1">
    <location>
        <begin position="237"/>
        <end position="261"/>
    </location>
</feature>
<sequence>MTNLRSELDPIVFKRAWGTLDNTFTDNGLTLQRGYDFDLIDALAQKSGIKPLEAQFSTKMHSHTSGRSFWLGVFDTDGLLAGRVCARLDSLRSPESLVDFWRKHFHRCYPTETGAQVELAAKQPRFAQKITGETVYLGGTEVRSDWRGYDLGGLLNRVAQLEALADWDADFYYGWMERKAFKDGFFRACGFTKLYANSIHWQAGGPARLDNDLYLVANHRDDVLDMIDQVLAEPPKAASGSSAKTYEPLEVGDSISSTTQN</sequence>
<evidence type="ECO:0000313" key="3">
    <source>
        <dbReference type="Proteomes" id="UP000004703"/>
    </source>
</evidence>
<dbReference type="Proteomes" id="UP000004703">
    <property type="component" value="Chromosome"/>
</dbReference>
<accession>A0A5E8H449</accession>
<name>A0A5E8H449_ROSAD</name>
<gene>
    <name evidence="2" type="ORF">SADFL11_3386</name>
</gene>
<dbReference type="AlphaFoldDB" id="A0A5E8H449"/>
<organism evidence="2 3">
    <name type="scientific">Roseibium alexandrii (strain DSM 17067 / NCIMB 14079 / DFL-11)</name>
    <name type="common">Labrenzia alexandrii</name>
    <dbReference type="NCBI Taxonomy" id="244592"/>
    <lineage>
        <taxon>Bacteria</taxon>
        <taxon>Pseudomonadati</taxon>
        <taxon>Pseudomonadota</taxon>
        <taxon>Alphaproteobacteria</taxon>
        <taxon>Hyphomicrobiales</taxon>
        <taxon>Stappiaceae</taxon>
        <taxon>Roseibium</taxon>
    </lineage>
</organism>